<feature type="transmembrane region" description="Helical" evidence="2">
    <location>
        <begin position="90"/>
        <end position="109"/>
    </location>
</feature>
<dbReference type="Pfam" id="PF01841">
    <property type="entry name" value="Transglut_core"/>
    <property type="match status" value="1"/>
</dbReference>
<dbReference type="EMBL" id="JAMPLM010000001">
    <property type="protein sequence ID" value="MEP1056888.1"/>
    <property type="molecule type" value="Genomic_DNA"/>
</dbReference>
<feature type="transmembrane region" description="Helical" evidence="2">
    <location>
        <begin position="206"/>
        <end position="224"/>
    </location>
</feature>
<dbReference type="Pfam" id="PF11992">
    <property type="entry name" value="TgpA_N"/>
    <property type="match status" value="1"/>
</dbReference>
<sequence>MFSHSGAGVSEGATVGTIAARFKQRLQTLPPEVEESLLLRILVQVMVLAGIAATDVAASTSMSVWAIPLSITGAFWSWRQRHKRNIAVKFCIAIGMLLAMAAFFVGLRAELNDTRLVLAELLVQLQVLHSFDLPRRKDLGYSMVIGLILISVACTLSQTMTFGLLLLLFLAIALPVLVLDYRSRLGLSNQFYQSPLQRAGLSPKRWLGFMSVILVIGLIVFACLPRFPGYQLRSFPVSPQIQQDFQDNSRIINPGYVRPGDGKGGGGTPDQGQGSGPGKLNENFYYGFSSRINQNLRGALKPRVVLRIRSQAEGFWRVLAFDRYLGQGWEISQNDKTVTITRPEWSYQFFLPRPITLNKTKEIVQTYTAVSDLPNLLPSLAQPKELYFPTRQVAIDLNGNLRSPLELREGLTYTVVSEVPYRDRTRLREASPNYPASIAADYLDVPPKILARVRKRTQELLATSPKPITSAYEKALFLAQVVKQRYTIQPELPFLEPDEDLVEAFLFKYQGGYPDYFSTALTVMLRSIDIPARLVAGFGPGEFNPFTGLYVVRNTDAYAITEVFFPKYGWFGFDPIPGHELIPPSIEESQTFNALRSFWRWVAGWLPSPVTSWLSRIFGTLAGWIAIALTRLMGLLSQGWVGLFAGLLLAIALGFIGWLLWRGWRSWRYRRWLAKLPPMESLYQQMLHWQALQGFRKRPAQTPLEYAQQAQTVQPLAQSRAIDDISQAYVRWRYGGQVPNLTQLKQRLRDLKRPSTTQRRVTLKHLLNRSTET</sequence>
<feature type="transmembrane region" description="Helical" evidence="2">
    <location>
        <begin position="613"/>
        <end position="634"/>
    </location>
</feature>
<dbReference type="Pfam" id="PF13559">
    <property type="entry name" value="DUF4129"/>
    <property type="match status" value="1"/>
</dbReference>
<dbReference type="SUPFAM" id="SSF54001">
    <property type="entry name" value="Cysteine proteinases"/>
    <property type="match status" value="1"/>
</dbReference>
<dbReference type="RefSeq" id="WP_190453284.1">
    <property type="nucleotide sequence ID" value="NZ_JAMPLM010000001.1"/>
</dbReference>
<dbReference type="Proteomes" id="UP001476950">
    <property type="component" value="Unassembled WGS sequence"/>
</dbReference>
<reference evidence="4 5" key="1">
    <citation type="submission" date="2022-04" db="EMBL/GenBank/DDBJ databases">
        <title>Positive selection, recombination, and allopatry shape intraspecific diversity of widespread and dominant cyanobacteria.</title>
        <authorList>
            <person name="Wei J."/>
            <person name="Shu W."/>
            <person name="Hu C."/>
        </authorList>
    </citation>
    <scope>NUCLEOTIDE SEQUENCE [LARGE SCALE GENOMIC DNA]</scope>
    <source>
        <strain evidence="4 5">AS-A4</strain>
    </source>
</reference>
<dbReference type="InterPro" id="IPR025403">
    <property type="entry name" value="TgpA-like_C"/>
</dbReference>
<protein>
    <submittedName>
        <fullName evidence="4">DUF3488 and DUF4129 domain-containing transglutaminase family protein</fullName>
    </submittedName>
</protein>
<name>A0ABV0KCD1_9CYAN</name>
<evidence type="ECO:0000256" key="2">
    <source>
        <dbReference type="SAM" id="Phobius"/>
    </source>
</evidence>
<feature type="domain" description="Transglutaminase-like" evidence="3">
    <location>
        <begin position="506"/>
        <end position="577"/>
    </location>
</feature>
<keyword evidence="2" id="KW-1133">Transmembrane helix</keyword>
<feature type="compositionally biased region" description="Gly residues" evidence="1">
    <location>
        <begin position="262"/>
        <end position="276"/>
    </location>
</feature>
<feature type="transmembrane region" description="Helical" evidence="2">
    <location>
        <begin position="640"/>
        <end position="661"/>
    </location>
</feature>
<dbReference type="SMART" id="SM00460">
    <property type="entry name" value="TGc"/>
    <property type="match status" value="1"/>
</dbReference>
<dbReference type="InterPro" id="IPR021878">
    <property type="entry name" value="TgpA_N"/>
</dbReference>
<proteinExistence type="predicted"/>
<evidence type="ECO:0000259" key="3">
    <source>
        <dbReference type="SMART" id="SM00460"/>
    </source>
</evidence>
<keyword evidence="2" id="KW-0472">Membrane</keyword>
<evidence type="ECO:0000256" key="1">
    <source>
        <dbReference type="SAM" id="MobiDB-lite"/>
    </source>
</evidence>
<dbReference type="InterPro" id="IPR002931">
    <property type="entry name" value="Transglutaminase-like"/>
</dbReference>
<dbReference type="InterPro" id="IPR052901">
    <property type="entry name" value="Bact_TGase-like"/>
</dbReference>
<dbReference type="InterPro" id="IPR038765">
    <property type="entry name" value="Papain-like_cys_pep_sf"/>
</dbReference>
<dbReference type="PANTHER" id="PTHR42736:SF1">
    <property type="entry name" value="PROTEIN-GLUTAMINE GAMMA-GLUTAMYLTRANSFERASE"/>
    <property type="match status" value="1"/>
</dbReference>
<dbReference type="PANTHER" id="PTHR42736">
    <property type="entry name" value="PROTEIN-GLUTAMINE GAMMA-GLUTAMYLTRANSFERASE"/>
    <property type="match status" value="1"/>
</dbReference>
<evidence type="ECO:0000313" key="5">
    <source>
        <dbReference type="Proteomes" id="UP001476950"/>
    </source>
</evidence>
<feature type="region of interest" description="Disordered" evidence="1">
    <location>
        <begin position="256"/>
        <end position="276"/>
    </location>
</feature>
<comment type="caution">
    <text evidence="4">The sequence shown here is derived from an EMBL/GenBank/DDBJ whole genome shotgun (WGS) entry which is preliminary data.</text>
</comment>
<evidence type="ECO:0000313" key="4">
    <source>
        <dbReference type="EMBL" id="MEP1056888.1"/>
    </source>
</evidence>
<feature type="transmembrane region" description="Helical" evidence="2">
    <location>
        <begin position="60"/>
        <end position="78"/>
    </location>
</feature>
<feature type="transmembrane region" description="Helical" evidence="2">
    <location>
        <begin position="139"/>
        <end position="156"/>
    </location>
</feature>
<keyword evidence="2" id="KW-0812">Transmembrane</keyword>
<organism evidence="4 5">
    <name type="scientific">Stenomitos frigidus AS-A4</name>
    <dbReference type="NCBI Taxonomy" id="2933935"/>
    <lineage>
        <taxon>Bacteria</taxon>
        <taxon>Bacillati</taxon>
        <taxon>Cyanobacteriota</taxon>
        <taxon>Cyanophyceae</taxon>
        <taxon>Leptolyngbyales</taxon>
        <taxon>Leptolyngbyaceae</taxon>
        <taxon>Stenomitos</taxon>
    </lineage>
</organism>
<keyword evidence="5" id="KW-1185">Reference proteome</keyword>
<accession>A0ABV0KCD1</accession>
<dbReference type="Gene3D" id="3.10.620.30">
    <property type="match status" value="1"/>
</dbReference>
<gene>
    <name evidence="4" type="ORF">NDI38_00460</name>
</gene>
<feature type="transmembrane region" description="Helical" evidence="2">
    <location>
        <begin position="163"/>
        <end position="181"/>
    </location>
</feature>